<dbReference type="EMBL" id="RBIL01000001">
    <property type="protein sequence ID" value="RKQ93849.1"/>
    <property type="molecule type" value="Genomic_DNA"/>
</dbReference>
<evidence type="ECO:0000259" key="11">
    <source>
        <dbReference type="Pfam" id="PF00725"/>
    </source>
</evidence>
<evidence type="ECO:0000313" key="13">
    <source>
        <dbReference type="EMBL" id="RKQ93849.1"/>
    </source>
</evidence>
<keyword evidence="7" id="KW-0520">NAD</keyword>
<dbReference type="Gene3D" id="1.10.1040.10">
    <property type="entry name" value="N-(1-d-carboxylethyl)-l-norvaline Dehydrogenase, domain 2"/>
    <property type="match status" value="1"/>
</dbReference>
<evidence type="ECO:0000256" key="1">
    <source>
        <dbReference type="ARBA" id="ARBA00005005"/>
    </source>
</evidence>
<dbReference type="PROSITE" id="PS51257">
    <property type="entry name" value="PROKAR_LIPOPROTEIN"/>
    <property type="match status" value="1"/>
</dbReference>
<keyword evidence="8" id="KW-0443">Lipid metabolism</keyword>
<feature type="site" description="Important for catalytic activity" evidence="10">
    <location>
        <position position="128"/>
    </location>
</feature>
<dbReference type="SUPFAM" id="SSF51735">
    <property type="entry name" value="NAD(P)-binding Rossmann-fold domains"/>
    <property type="match status" value="1"/>
</dbReference>
<keyword evidence="6" id="KW-0560">Oxidoreductase</keyword>
<dbReference type="InterPro" id="IPR013328">
    <property type="entry name" value="6PGD_dom2"/>
</dbReference>
<reference evidence="13 14" key="1">
    <citation type="submission" date="2018-10" db="EMBL/GenBank/DDBJ databases">
        <title>Genomic Encyclopedia of Archaeal and Bacterial Type Strains, Phase II (KMG-II): from individual species to whole genera.</title>
        <authorList>
            <person name="Goeker M."/>
        </authorList>
    </citation>
    <scope>NUCLEOTIDE SEQUENCE [LARGE SCALE GENOMIC DNA]</scope>
    <source>
        <strain evidence="13 14">DSM 14954</strain>
    </source>
</reference>
<name>A0A660LGQ8_9ACTN</name>
<feature type="domain" description="3-hydroxyacyl-CoA dehydrogenase NAD binding" evidence="12">
    <location>
        <begin position="5"/>
        <end position="171"/>
    </location>
</feature>
<dbReference type="EC" id="1.1.1.35" evidence="4"/>
<dbReference type="PANTHER" id="PTHR43561:SF3">
    <property type="entry name" value="HYDROXYACYL-COENZYME A DEHYDROGENASE, MITOCHONDRIAL"/>
    <property type="match status" value="1"/>
</dbReference>
<proteinExistence type="inferred from homology"/>
<keyword evidence="14" id="KW-1185">Reference proteome</keyword>
<dbReference type="InterPro" id="IPR008927">
    <property type="entry name" value="6-PGluconate_DH-like_C_sf"/>
</dbReference>
<evidence type="ECO:0000256" key="2">
    <source>
        <dbReference type="ARBA" id="ARBA00005086"/>
    </source>
</evidence>
<dbReference type="InterPro" id="IPR006176">
    <property type="entry name" value="3-OHacyl-CoA_DH_NAD-bd"/>
</dbReference>
<dbReference type="PANTHER" id="PTHR43561">
    <property type="match status" value="1"/>
</dbReference>
<dbReference type="InterPro" id="IPR052242">
    <property type="entry name" value="Mito_3-hydroxyacyl-CoA_DH"/>
</dbReference>
<dbReference type="AlphaFoldDB" id="A0A660LGQ8"/>
<evidence type="ECO:0000259" key="12">
    <source>
        <dbReference type="Pfam" id="PF02737"/>
    </source>
</evidence>
<evidence type="ECO:0000256" key="8">
    <source>
        <dbReference type="ARBA" id="ARBA00023098"/>
    </source>
</evidence>
<dbReference type="RefSeq" id="WP_121252328.1">
    <property type="nucleotide sequence ID" value="NZ_RBIL01000001.1"/>
</dbReference>
<dbReference type="PIRSF" id="PIRSF000105">
    <property type="entry name" value="HCDH"/>
    <property type="match status" value="1"/>
</dbReference>
<dbReference type="GO" id="GO:0006635">
    <property type="term" value="P:fatty acid beta-oxidation"/>
    <property type="evidence" value="ECO:0007669"/>
    <property type="project" value="TreeGrafter"/>
</dbReference>
<keyword evidence="5" id="KW-0276">Fatty acid metabolism</keyword>
<evidence type="ECO:0000256" key="9">
    <source>
        <dbReference type="ARBA" id="ARBA00049556"/>
    </source>
</evidence>
<dbReference type="PROSITE" id="PS00067">
    <property type="entry name" value="3HCDH"/>
    <property type="match status" value="1"/>
</dbReference>
<evidence type="ECO:0000256" key="7">
    <source>
        <dbReference type="ARBA" id="ARBA00023027"/>
    </source>
</evidence>
<evidence type="ECO:0000256" key="5">
    <source>
        <dbReference type="ARBA" id="ARBA00022832"/>
    </source>
</evidence>
<feature type="domain" description="3-hydroxyacyl-CoA dehydrogenase C-terminal" evidence="11">
    <location>
        <begin position="174"/>
        <end position="263"/>
    </location>
</feature>
<gene>
    <name evidence="13" type="ORF">C8N24_3724</name>
</gene>
<dbReference type="OrthoDB" id="9771883at2"/>
<dbReference type="GO" id="GO:0003857">
    <property type="term" value="F:(3S)-3-hydroxyacyl-CoA dehydrogenase (NAD+) activity"/>
    <property type="evidence" value="ECO:0007669"/>
    <property type="project" value="UniProtKB-EC"/>
</dbReference>
<evidence type="ECO:0000256" key="6">
    <source>
        <dbReference type="ARBA" id="ARBA00023002"/>
    </source>
</evidence>
<dbReference type="SUPFAM" id="SSF48179">
    <property type="entry name" value="6-phosphogluconate dehydrogenase C-terminal domain-like"/>
    <property type="match status" value="1"/>
</dbReference>
<dbReference type="GO" id="GO:0070403">
    <property type="term" value="F:NAD+ binding"/>
    <property type="evidence" value="ECO:0007669"/>
    <property type="project" value="InterPro"/>
</dbReference>
<evidence type="ECO:0000256" key="4">
    <source>
        <dbReference type="ARBA" id="ARBA00013000"/>
    </source>
</evidence>
<dbReference type="InterPro" id="IPR006180">
    <property type="entry name" value="3-OHacyl-CoA_DH_CS"/>
</dbReference>
<evidence type="ECO:0000313" key="14">
    <source>
        <dbReference type="Proteomes" id="UP000278962"/>
    </source>
</evidence>
<dbReference type="InterPro" id="IPR022694">
    <property type="entry name" value="3-OHacyl-CoA_DH"/>
</dbReference>
<sequence length="263" mass="27646">MSERLAIAGSGAIACGLAAVAATRGEVTVLARSDSSCERATAKVHSICERLGTAVNGNVTVSRDAHVLRDATFVVEAIVEDPHAKAAFWEDLDAHVAGDAILATTTSSLPVSDLAQASGHPERFVGLHVFNPVPKMDLVELAFPPEASPTTKQRARDLCTALGKTAVEVPDTPGFVVNRLLFPFLFEAVRLMERTELSAEAIDTCMQLGAGHPMGPLALLDLVGLDVSAAIGRTIDADVPATIDRLIAEGALGRKTGRGFHTY</sequence>
<dbReference type="InterPro" id="IPR006108">
    <property type="entry name" value="3HC_DH_C"/>
</dbReference>
<comment type="similarity">
    <text evidence="3">Belongs to the 3-hydroxyacyl-CoA dehydrogenase family.</text>
</comment>
<dbReference type="Proteomes" id="UP000278962">
    <property type="component" value="Unassembled WGS sequence"/>
</dbReference>
<comment type="pathway">
    <text evidence="2">Lipid metabolism; butanoate metabolism.</text>
</comment>
<evidence type="ECO:0000256" key="10">
    <source>
        <dbReference type="PIRSR" id="PIRSR000105-1"/>
    </source>
</evidence>
<dbReference type="InterPro" id="IPR036291">
    <property type="entry name" value="NAD(P)-bd_dom_sf"/>
</dbReference>
<dbReference type="Pfam" id="PF00725">
    <property type="entry name" value="3HCDH"/>
    <property type="match status" value="1"/>
</dbReference>
<evidence type="ECO:0000256" key="3">
    <source>
        <dbReference type="ARBA" id="ARBA00009463"/>
    </source>
</evidence>
<dbReference type="Gene3D" id="3.40.50.720">
    <property type="entry name" value="NAD(P)-binding Rossmann-like Domain"/>
    <property type="match status" value="1"/>
</dbReference>
<accession>A0A660LGQ8</accession>
<organism evidence="13 14">
    <name type="scientific">Solirubrobacter pauli</name>
    <dbReference type="NCBI Taxonomy" id="166793"/>
    <lineage>
        <taxon>Bacteria</taxon>
        <taxon>Bacillati</taxon>
        <taxon>Actinomycetota</taxon>
        <taxon>Thermoleophilia</taxon>
        <taxon>Solirubrobacterales</taxon>
        <taxon>Solirubrobacteraceae</taxon>
        <taxon>Solirubrobacter</taxon>
    </lineage>
</organism>
<dbReference type="Pfam" id="PF02737">
    <property type="entry name" value="3HCDH_N"/>
    <property type="match status" value="1"/>
</dbReference>
<comment type="caution">
    <text evidence="13">The sequence shown here is derived from an EMBL/GenBank/DDBJ whole genome shotgun (WGS) entry which is preliminary data.</text>
</comment>
<protein>
    <recommendedName>
        <fullName evidence="4">3-hydroxyacyl-CoA dehydrogenase</fullName>
        <ecNumber evidence="4">1.1.1.35</ecNumber>
    </recommendedName>
</protein>
<comment type="catalytic activity">
    <reaction evidence="9">
        <text>a (3S)-3-hydroxyacyl-CoA + NAD(+) = a 3-oxoacyl-CoA + NADH + H(+)</text>
        <dbReference type="Rhea" id="RHEA:22432"/>
        <dbReference type="ChEBI" id="CHEBI:15378"/>
        <dbReference type="ChEBI" id="CHEBI:57318"/>
        <dbReference type="ChEBI" id="CHEBI:57540"/>
        <dbReference type="ChEBI" id="CHEBI:57945"/>
        <dbReference type="ChEBI" id="CHEBI:90726"/>
        <dbReference type="EC" id="1.1.1.35"/>
    </reaction>
</comment>
<comment type="pathway">
    <text evidence="1">Lipid metabolism; fatty acid beta-oxidation.</text>
</comment>